<dbReference type="PANTHER" id="PTHR36057:SF1">
    <property type="entry name" value="LIPOPROTEIN LIPID ATTACHMENT SITE-LIKE PROTEIN, PUTATIVE (DUF1223)-RELATED"/>
    <property type="match status" value="1"/>
</dbReference>
<dbReference type="InterPro" id="IPR010634">
    <property type="entry name" value="DUF1223"/>
</dbReference>
<dbReference type="SUPFAM" id="SSF52833">
    <property type="entry name" value="Thioredoxin-like"/>
    <property type="match status" value="1"/>
</dbReference>
<keyword evidence="2" id="KW-1185">Reference proteome</keyword>
<name>A0ABN0Y2W1_9CAUL</name>
<protein>
    <submittedName>
        <fullName evidence="1">Thioredoxin family protein</fullName>
    </submittedName>
</protein>
<dbReference type="Proteomes" id="UP001500791">
    <property type="component" value="Unassembled WGS sequence"/>
</dbReference>
<dbReference type="PANTHER" id="PTHR36057">
    <property type="match status" value="1"/>
</dbReference>
<dbReference type="InterPro" id="IPR036249">
    <property type="entry name" value="Thioredoxin-like_sf"/>
</dbReference>
<dbReference type="EMBL" id="BAAAEJ010000003">
    <property type="protein sequence ID" value="GAA0380558.1"/>
    <property type="molecule type" value="Genomic_DNA"/>
</dbReference>
<gene>
    <name evidence="1" type="ORF">GCM10009093_04410</name>
</gene>
<accession>A0ABN0Y2W1</accession>
<proteinExistence type="predicted"/>
<reference evidence="1 2" key="1">
    <citation type="journal article" date="2019" name="Int. J. Syst. Evol. Microbiol.">
        <title>The Global Catalogue of Microorganisms (GCM) 10K type strain sequencing project: providing services to taxonomists for standard genome sequencing and annotation.</title>
        <authorList>
            <consortium name="The Broad Institute Genomics Platform"/>
            <consortium name="The Broad Institute Genome Sequencing Center for Infectious Disease"/>
            <person name="Wu L."/>
            <person name="Ma J."/>
        </authorList>
    </citation>
    <scope>NUCLEOTIDE SEQUENCE [LARGE SCALE GENOMIC DNA]</scope>
    <source>
        <strain evidence="1 2">JCM 13476</strain>
    </source>
</reference>
<evidence type="ECO:0000313" key="1">
    <source>
        <dbReference type="EMBL" id="GAA0380558.1"/>
    </source>
</evidence>
<evidence type="ECO:0000313" key="2">
    <source>
        <dbReference type="Proteomes" id="UP001500791"/>
    </source>
</evidence>
<comment type="caution">
    <text evidence="1">The sequence shown here is derived from an EMBL/GenBank/DDBJ whole genome shotgun (WGS) entry which is preliminary data.</text>
</comment>
<organism evidence="1 2">
    <name type="scientific">Brevundimonas terrae</name>
    <dbReference type="NCBI Taxonomy" id="363631"/>
    <lineage>
        <taxon>Bacteria</taxon>
        <taxon>Pseudomonadati</taxon>
        <taxon>Pseudomonadota</taxon>
        <taxon>Alphaproteobacteria</taxon>
        <taxon>Caulobacterales</taxon>
        <taxon>Caulobacteraceae</taxon>
        <taxon>Brevundimonas</taxon>
    </lineage>
</organism>
<dbReference type="Pfam" id="PF06764">
    <property type="entry name" value="DUF1223"/>
    <property type="match status" value="1"/>
</dbReference>
<dbReference type="RefSeq" id="WP_243862708.1">
    <property type="nucleotide sequence ID" value="NZ_BAAAEJ010000003.1"/>
</dbReference>
<sequence length="264" mass="28658">MSGTFVKAVLIVAAMQRWSSPIAFGLLAGAALLGASTSWALAAEDRPVVVELFTAQGCSGCPDANATLAQVARNPNVLVLTYGVDYWDYLGWRDTFARPEFTERQREYREALGLRSVATPQFVIDGQRQLVPRRAPDLDNALAHTGANPLPPPDIEFRETGDRVAVGSGRLPQGGAEVVAVRYAPGLQTVEVRSGDNQGQSVKHINVVKEIHHLGEWRGRASLYKLPQGLSAHDLSDDALVVIVQGKSDRRILSAARLPELHHD</sequence>